<evidence type="ECO:0000259" key="17">
    <source>
        <dbReference type="SMART" id="SM00861"/>
    </source>
</evidence>
<dbReference type="InterPro" id="IPR032106">
    <property type="entry name" value="2-oxogl_dehyd_N"/>
</dbReference>
<comment type="function">
    <text evidence="13">The 2-oxoglutarate dehydrogenase complex catalyzes the overall conversion of 2-oxoglutarate to succinyl-CoA and CO(2). It contains multiple copies of three enzymatic components: 2-oxoglutarate dehydrogenase (E1), dihydrolipoamide succinyltransferase (E2) and lipoamide dehydrogenase (E3).</text>
</comment>
<dbReference type="OrthoDB" id="413077at2759"/>
<comment type="cofactor">
    <cofactor evidence="2">
        <name>thiamine diphosphate</name>
        <dbReference type="ChEBI" id="CHEBI:58937"/>
    </cofactor>
</comment>
<feature type="domain" description="Transketolase-like pyrimidine-binding" evidence="17">
    <location>
        <begin position="682"/>
        <end position="892"/>
    </location>
</feature>
<dbReference type="GO" id="GO:0005759">
    <property type="term" value="C:mitochondrial matrix"/>
    <property type="evidence" value="ECO:0007669"/>
    <property type="project" value="UniProtKB-SubCell"/>
</dbReference>
<keyword evidence="8" id="KW-0460">Magnesium</keyword>
<dbReference type="Gene3D" id="3.40.50.12470">
    <property type="match status" value="1"/>
</dbReference>
<comment type="cofactor">
    <cofactor evidence="1">
        <name>Mg(2+)</name>
        <dbReference type="ChEBI" id="CHEBI:18420"/>
    </cofactor>
</comment>
<dbReference type="CDD" id="cd02016">
    <property type="entry name" value="TPP_E1_OGDC_like"/>
    <property type="match status" value="1"/>
</dbReference>
<proteinExistence type="inferred from homology"/>
<evidence type="ECO:0000256" key="16">
    <source>
        <dbReference type="ARBA" id="ARBA00051911"/>
    </source>
</evidence>
<dbReference type="GO" id="GO:0006099">
    <property type="term" value="P:tricarboxylic acid cycle"/>
    <property type="evidence" value="ECO:0007669"/>
    <property type="project" value="UniProtKB-KW"/>
</dbReference>
<comment type="catalytic activity">
    <reaction evidence="16">
        <text>N(6)-[(R)-lipoyl]-L-lysyl-[protein] + 2-oxoglutarate + H(+) = N(6)-[(R)-S(8)-succinyldihydrolipoyl]-L-lysyl-[protein] + CO2</text>
        <dbReference type="Rhea" id="RHEA:12188"/>
        <dbReference type="Rhea" id="RHEA-COMP:10474"/>
        <dbReference type="Rhea" id="RHEA-COMP:20092"/>
        <dbReference type="ChEBI" id="CHEBI:15378"/>
        <dbReference type="ChEBI" id="CHEBI:16526"/>
        <dbReference type="ChEBI" id="CHEBI:16810"/>
        <dbReference type="ChEBI" id="CHEBI:83099"/>
        <dbReference type="ChEBI" id="CHEBI:83120"/>
        <dbReference type="EC" id="1.2.4.2"/>
    </reaction>
</comment>
<keyword evidence="19" id="KW-1185">Reference proteome</keyword>
<dbReference type="InterPro" id="IPR005475">
    <property type="entry name" value="Transketolase-like_Pyr-bd"/>
</dbReference>
<dbReference type="SMART" id="SM00861">
    <property type="entry name" value="Transket_pyr"/>
    <property type="match status" value="1"/>
</dbReference>
<dbReference type="NCBIfam" id="TIGR00239">
    <property type="entry name" value="2oxo_dh_E1"/>
    <property type="match status" value="1"/>
</dbReference>
<evidence type="ECO:0000256" key="4">
    <source>
        <dbReference type="ARBA" id="ARBA00006936"/>
    </source>
</evidence>
<keyword evidence="9" id="KW-0809">Transit peptide</keyword>
<accession>A0A9P4QHE0</accession>
<evidence type="ECO:0000256" key="6">
    <source>
        <dbReference type="ARBA" id="ARBA00022532"/>
    </source>
</evidence>
<evidence type="ECO:0000313" key="19">
    <source>
        <dbReference type="Proteomes" id="UP000799441"/>
    </source>
</evidence>
<evidence type="ECO:0000256" key="1">
    <source>
        <dbReference type="ARBA" id="ARBA00001946"/>
    </source>
</evidence>
<dbReference type="PIRSF" id="PIRSF000157">
    <property type="entry name" value="Oxoglu_dh_E1"/>
    <property type="match status" value="1"/>
</dbReference>
<dbReference type="GO" id="GO:0045252">
    <property type="term" value="C:oxoglutarate dehydrogenase complex"/>
    <property type="evidence" value="ECO:0007669"/>
    <property type="project" value="TreeGrafter"/>
</dbReference>
<evidence type="ECO:0000256" key="5">
    <source>
        <dbReference type="ARBA" id="ARBA00012280"/>
    </source>
</evidence>
<dbReference type="Pfam" id="PF00676">
    <property type="entry name" value="E1_dh"/>
    <property type="match status" value="1"/>
</dbReference>
<dbReference type="InterPro" id="IPR031717">
    <property type="entry name" value="ODO-1/KGD_C"/>
</dbReference>
<dbReference type="AlphaFoldDB" id="A0A9P4QHE0"/>
<keyword evidence="6" id="KW-0816">Tricarboxylic acid cycle</keyword>
<dbReference type="GO" id="GO:0030976">
    <property type="term" value="F:thiamine pyrophosphate binding"/>
    <property type="evidence" value="ECO:0007669"/>
    <property type="project" value="InterPro"/>
</dbReference>
<keyword evidence="12" id="KW-0496">Mitochondrion</keyword>
<sequence length="1064" mass="120282">MLRTQLRQQSRRLTRGVLATSTTTRTLTTNRPTGSTGLVAKRRELGITAWNRFTSQHRLYAVAAEDTNKGVDPSDSFLQGNTANYVDEMYMQWKEDPTSVHISWQVYFKNMENGDMPISKAFTPPPTLISGSIIPPTFSVPGGDMAAVGEGTDVTNHLKVQLLVRAYQARGHHKARIDPLGIRNQAAQFGFSSPKELDLKTYNFSESDMNQQFTLGPGILPRFKTEKRDKMTLNEIIEACERLYCGPYGVEYIHIPDREQCDWLRQRVEIPTPYKYSVDEKRRVLDRMIWSSSFEAFLATKYPNDKRFGLEGGESLIPGMKALIDRSVDYGVKDIVIGMPHRGRLNVLSNVVRKPNESIFSEFGGSAEPSDEGSGDVKYHLGMNFERPTPSGKRVQLSLVANPSHLEAEDPVVLGKARAILHYNGDEKEANTAMGVLLHGDAAFAAQGVVYETMGFAALPKYHTGGTVHIVVNNQIGFTTDPRFARSTPYCTDIAKFVDAPIFHVNGDDPEAVNFVCQLAADWRAEFKKDVVIDLVCYRKQGHNETDQPSFTQPLMYKRISEQKPTIDKYVEKLIAEKTFTKEDIDEHKSWVWGMLEESFARSKDYQPTAKEWLTSAWNGFKSPKELATEILPHLSTAVERDTLKHIGDLIGGHVPDGFNVHKNLKRILANRTKSVNEGKNIDMSTAEALAFGSLCMEGHHVRVSGQDVERGTFSQRHAVLHDQDSEETYTPLQHVSKDQGSFVISNSSLSEYGTLGFEYGYSLSSPNALVIWEAQFGDFANNAQCIIDQFIASGEVKWLQRSGLVVNLPHGYDGQGPEHSSGRMERFLQLCNEDPRVFPEPEKLERQHQDCNMQIMVPTTPANNFHALRRQMNRQFRKPLVSFFSKSLLRHPWARSSIEDLSDESHFQWIIRDPSHDEGGFADFQIAPHEEIDRVILCTGQVFTALFKYRKEHNLKNTAITRIEQLNPFPWAQLKENLDSYPNAKTIVWAQEEPLNAGAWSFTQPRIETLLNQTEHHNRRHVMYAGRNPSASVATGLKSSHLKEEQDLLEMAWSVKQDKLKGE</sequence>
<dbReference type="Proteomes" id="UP000799441">
    <property type="component" value="Unassembled WGS sequence"/>
</dbReference>
<evidence type="ECO:0000256" key="10">
    <source>
        <dbReference type="ARBA" id="ARBA00023002"/>
    </source>
</evidence>
<keyword evidence="7" id="KW-0479">Metal-binding</keyword>
<evidence type="ECO:0000313" key="18">
    <source>
        <dbReference type="EMBL" id="KAF2724807.1"/>
    </source>
</evidence>
<evidence type="ECO:0000256" key="15">
    <source>
        <dbReference type="ARBA" id="ARBA00042984"/>
    </source>
</evidence>
<dbReference type="FunFam" id="3.40.50.11610:FF:000009">
    <property type="entry name" value="2-oxoglutarate dehydrogenase E1 component"/>
    <property type="match status" value="1"/>
</dbReference>
<reference evidence="18" key="1">
    <citation type="journal article" date="2020" name="Stud. Mycol.">
        <title>101 Dothideomycetes genomes: a test case for predicting lifestyles and emergence of pathogens.</title>
        <authorList>
            <person name="Haridas S."/>
            <person name="Albert R."/>
            <person name="Binder M."/>
            <person name="Bloem J."/>
            <person name="Labutti K."/>
            <person name="Salamov A."/>
            <person name="Andreopoulos B."/>
            <person name="Baker S."/>
            <person name="Barry K."/>
            <person name="Bills G."/>
            <person name="Bluhm B."/>
            <person name="Cannon C."/>
            <person name="Castanera R."/>
            <person name="Culley D."/>
            <person name="Daum C."/>
            <person name="Ezra D."/>
            <person name="Gonzalez J."/>
            <person name="Henrissat B."/>
            <person name="Kuo A."/>
            <person name="Liang C."/>
            <person name="Lipzen A."/>
            <person name="Lutzoni F."/>
            <person name="Magnuson J."/>
            <person name="Mondo S."/>
            <person name="Nolan M."/>
            <person name="Ohm R."/>
            <person name="Pangilinan J."/>
            <person name="Park H.-J."/>
            <person name="Ramirez L."/>
            <person name="Alfaro M."/>
            <person name="Sun H."/>
            <person name="Tritt A."/>
            <person name="Yoshinaga Y."/>
            <person name="Zwiers L.-H."/>
            <person name="Turgeon B."/>
            <person name="Goodwin S."/>
            <person name="Spatafora J."/>
            <person name="Crous P."/>
            <person name="Grigoriev I."/>
        </authorList>
    </citation>
    <scope>NUCLEOTIDE SEQUENCE</scope>
    <source>
        <strain evidence="18">CBS 116435</strain>
    </source>
</reference>
<dbReference type="EC" id="1.2.4.2" evidence="5"/>
<comment type="caution">
    <text evidence="18">The sequence shown here is derived from an EMBL/GenBank/DDBJ whole genome shotgun (WGS) entry which is preliminary data.</text>
</comment>
<comment type="similarity">
    <text evidence="4">Belongs to the alpha-ketoglutarate dehydrogenase family.</text>
</comment>
<dbReference type="FunFam" id="3.40.50.970:FF:000002">
    <property type="entry name" value="2-oxoglutarate dehydrogenase, E1 component"/>
    <property type="match status" value="1"/>
</dbReference>
<dbReference type="FunFam" id="3.40.50.12470:FF:000003">
    <property type="entry name" value="2-oxoglutarate dehydrogenase E1 component"/>
    <property type="match status" value="1"/>
</dbReference>
<dbReference type="EMBL" id="MU003770">
    <property type="protein sequence ID" value="KAF2724807.1"/>
    <property type="molecule type" value="Genomic_DNA"/>
</dbReference>
<dbReference type="Pfam" id="PF16078">
    <property type="entry name" value="2-oxogl_dehyd_N"/>
    <property type="match status" value="1"/>
</dbReference>
<keyword evidence="10" id="KW-0560">Oxidoreductase</keyword>
<dbReference type="InterPro" id="IPR011603">
    <property type="entry name" value="2oxoglutarate_DH_E1"/>
</dbReference>
<keyword evidence="11" id="KW-0786">Thiamine pyrophosphate</keyword>
<dbReference type="Gene3D" id="3.40.50.970">
    <property type="match status" value="1"/>
</dbReference>
<dbReference type="Pfam" id="PF16870">
    <property type="entry name" value="OxoGdeHyase_C"/>
    <property type="match status" value="1"/>
</dbReference>
<dbReference type="FunFam" id="1.10.287.1150:FF:000002">
    <property type="entry name" value="2-oxoglutarate dehydrogenase E1 component"/>
    <property type="match status" value="1"/>
</dbReference>
<evidence type="ECO:0000256" key="11">
    <source>
        <dbReference type="ARBA" id="ARBA00023052"/>
    </source>
</evidence>
<name>A0A9P4QHE0_9PEZI</name>
<dbReference type="InterPro" id="IPR029061">
    <property type="entry name" value="THDP-binding"/>
</dbReference>
<evidence type="ECO:0000256" key="8">
    <source>
        <dbReference type="ARBA" id="ARBA00022842"/>
    </source>
</evidence>
<evidence type="ECO:0000256" key="9">
    <source>
        <dbReference type="ARBA" id="ARBA00022946"/>
    </source>
</evidence>
<evidence type="ECO:0000256" key="3">
    <source>
        <dbReference type="ARBA" id="ARBA00004305"/>
    </source>
</evidence>
<dbReference type="Pfam" id="PF02779">
    <property type="entry name" value="Transket_pyr"/>
    <property type="match status" value="1"/>
</dbReference>
<evidence type="ECO:0000256" key="2">
    <source>
        <dbReference type="ARBA" id="ARBA00001964"/>
    </source>
</evidence>
<dbReference type="Gene3D" id="3.40.50.11610">
    <property type="entry name" value="Multifunctional 2-oxoglutarate metabolism enzyme, C-terminal domain"/>
    <property type="match status" value="1"/>
</dbReference>
<dbReference type="SUPFAM" id="SSF52518">
    <property type="entry name" value="Thiamin diphosphate-binding fold (THDP-binding)"/>
    <property type="match status" value="2"/>
</dbReference>
<dbReference type="InterPro" id="IPR042179">
    <property type="entry name" value="KGD_C_sf"/>
</dbReference>
<dbReference type="NCBIfam" id="NF008907">
    <property type="entry name" value="PRK12270.1"/>
    <property type="match status" value="1"/>
</dbReference>
<dbReference type="PANTHER" id="PTHR23152:SF4">
    <property type="entry name" value="2-OXOADIPATE DEHYDROGENASE COMPLEX COMPONENT E1"/>
    <property type="match status" value="1"/>
</dbReference>
<dbReference type="PANTHER" id="PTHR23152">
    <property type="entry name" value="2-OXOGLUTARATE DEHYDROGENASE"/>
    <property type="match status" value="1"/>
</dbReference>
<evidence type="ECO:0000256" key="7">
    <source>
        <dbReference type="ARBA" id="ARBA00022723"/>
    </source>
</evidence>
<dbReference type="GO" id="GO:0046872">
    <property type="term" value="F:metal ion binding"/>
    <property type="evidence" value="ECO:0007669"/>
    <property type="project" value="UniProtKB-KW"/>
</dbReference>
<comment type="subcellular location">
    <subcellularLocation>
        <location evidence="3">Mitochondrion matrix</location>
    </subcellularLocation>
</comment>
<dbReference type="InterPro" id="IPR001017">
    <property type="entry name" value="DH_E1"/>
</dbReference>
<dbReference type="NCBIfam" id="NF006914">
    <property type="entry name" value="PRK09404.1"/>
    <property type="match status" value="1"/>
</dbReference>
<evidence type="ECO:0000256" key="13">
    <source>
        <dbReference type="ARBA" id="ARBA00037426"/>
    </source>
</evidence>
<evidence type="ECO:0000256" key="12">
    <source>
        <dbReference type="ARBA" id="ARBA00023128"/>
    </source>
</evidence>
<dbReference type="GO" id="GO:0004591">
    <property type="term" value="F:oxoglutarate dehydrogenase (succinyl-transferring) activity"/>
    <property type="evidence" value="ECO:0007669"/>
    <property type="project" value="UniProtKB-EC"/>
</dbReference>
<dbReference type="Gene3D" id="1.10.287.1150">
    <property type="entry name" value="TPP helical domain"/>
    <property type="match status" value="1"/>
</dbReference>
<evidence type="ECO:0000256" key="14">
    <source>
        <dbReference type="ARBA" id="ARBA00040267"/>
    </source>
</evidence>
<gene>
    <name evidence="18" type="ORF">K431DRAFT_281760</name>
</gene>
<protein>
    <recommendedName>
        <fullName evidence="14">2-oxoglutarate dehydrogenase, mitochondrial</fullName>
        <ecNumber evidence="5">1.2.4.2</ecNumber>
    </recommendedName>
    <alternativeName>
        <fullName evidence="15">2-oxoglutarate dehydrogenase complex component E1</fullName>
    </alternativeName>
</protein>
<organism evidence="18 19">
    <name type="scientific">Polychaeton citri CBS 116435</name>
    <dbReference type="NCBI Taxonomy" id="1314669"/>
    <lineage>
        <taxon>Eukaryota</taxon>
        <taxon>Fungi</taxon>
        <taxon>Dikarya</taxon>
        <taxon>Ascomycota</taxon>
        <taxon>Pezizomycotina</taxon>
        <taxon>Dothideomycetes</taxon>
        <taxon>Dothideomycetidae</taxon>
        <taxon>Capnodiales</taxon>
        <taxon>Capnodiaceae</taxon>
        <taxon>Polychaeton</taxon>
    </lineage>
</organism>